<comment type="caution">
    <text evidence="3">The sequence shown here is derived from an EMBL/GenBank/DDBJ whole genome shotgun (WGS) entry which is preliminary data.</text>
</comment>
<dbReference type="InterPro" id="IPR023210">
    <property type="entry name" value="NADP_OxRdtase_dom"/>
</dbReference>
<dbReference type="GO" id="GO:0005737">
    <property type="term" value="C:cytoplasm"/>
    <property type="evidence" value="ECO:0007669"/>
    <property type="project" value="TreeGrafter"/>
</dbReference>
<keyword evidence="1" id="KW-0560">Oxidoreductase</keyword>
<dbReference type="SUPFAM" id="SSF51430">
    <property type="entry name" value="NAD(P)-linked oxidoreductase"/>
    <property type="match status" value="1"/>
</dbReference>
<dbReference type="GO" id="GO:0016491">
    <property type="term" value="F:oxidoreductase activity"/>
    <property type="evidence" value="ECO:0007669"/>
    <property type="project" value="UniProtKB-KW"/>
</dbReference>
<evidence type="ECO:0000313" key="4">
    <source>
        <dbReference type="Proteomes" id="UP000198406"/>
    </source>
</evidence>
<dbReference type="InterPro" id="IPR036812">
    <property type="entry name" value="NAD(P)_OxRdtase_dom_sf"/>
</dbReference>
<evidence type="ECO:0000313" key="3">
    <source>
        <dbReference type="EMBL" id="GAX28037.1"/>
    </source>
</evidence>
<reference evidence="3 4" key="1">
    <citation type="journal article" date="2015" name="Plant Cell">
        <title>Oil accumulation by the oleaginous diatom Fistulifera solaris as revealed by the genome and transcriptome.</title>
        <authorList>
            <person name="Tanaka T."/>
            <person name="Maeda Y."/>
            <person name="Veluchamy A."/>
            <person name="Tanaka M."/>
            <person name="Abida H."/>
            <person name="Marechal E."/>
            <person name="Bowler C."/>
            <person name="Muto M."/>
            <person name="Sunaga Y."/>
            <person name="Tanaka M."/>
            <person name="Yoshino T."/>
            <person name="Taniguchi T."/>
            <person name="Fukuda Y."/>
            <person name="Nemoto M."/>
            <person name="Matsumoto M."/>
            <person name="Wong P.S."/>
            <person name="Aburatani S."/>
            <person name="Fujibuchi W."/>
        </authorList>
    </citation>
    <scope>NUCLEOTIDE SEQUENCE [LARGE SCALE GENOMIC DNA]</scope>
    <source>
        <strain evidence="3 4">JPCC DA0580</strain>
    </source>
</reference>
<name>A0A1Z5KPE2_FISSO</name>
<dbReference type="Gene3D" id="3.20.20.100">
    <property type="entry name" value="NADP-dependent oxidoreductase domain"/>
    <property type="match status" value="1"/>
</dbReference>
<gene>
    <name evidence="3" type="ORF">FisN_2Hh145</name>
</gene>
<dbReference type="Proteomes" id="UP000198406">
    <property type="component" value="Unassembled WGS sequence"/>
</dbReference>
<dbReference type="InParanoid" id="A0A1Z5KPE2"/>
<dbReference type="AlphaFoldDB" id="A0A1Z5KPE2"/>
<sequence length="350" mass="39095">MSVVELMKHSIELKVPLAIGTLQWGTTWLDDKVVNHHGNLSDETCRDIVDICTAAGVTLYDTAEGYGGGTSEQRLGRLFEASPPIFMTKFLPAPWRLWHSDFEAAVRASCQRLKVDCIPIYLLHSPVHWCRSIEYWVEAAALCKKKGLIQAMGLSNCNADQVRRAVAAGERYGVPVICNQVHYSLLDYNSKALQEMEATCRELGVKIVAFSPIGQGLLTGGLTTEKWQHNKPAKMLRLQWDDIQPLRAKIEEKAQKYGKTMGQVALNWCIQHNVIPLVGCRSVEQARDSVGCLGWSLAEKDVRDLDQVALSKSTLESPRWRRLLFVSLFGVVMVVCRTMDNLGLGNVVRS</sequence>
<dbReference type="PANTHER" id="PTHR43625:SF5">
    <property type="entry name" value="PYRIDOXAL REDUCTASE, CHLOROPLASTIC"/>
    <property type="match status" value="1"/>
</dbReference>
<proteinExistence type="predicted"/>
<evidence type="ECO:0000259" key="2">
    <source>
        <dbReference type="Pfam" id="PF00248"/>
    </source>
</evidence>
<dbReference type="PANTHER" id="PTHR43625">
    <property type="entry name" value="AFLATOXIN B1 ALDEHYDE REDUCTASE"/>
    <property type="match status" value="1"/>
</dbReference>
<dbReference type="EMBL" id="BDSP01000264">
    <property type="protein sequence ID" value="GAX28037.1"/>
    <property type="molecule type" value="Genomic_DNA"/>
</dbReference>
<feature type="domain" description="NADP-dependent oxidoreductase" evidence="2">
    <location>
        <begin position="16"/>
        <end position="308"/>
    </location>
</feature>
<evidence type="ECO:0000256" key="1">
    <source>
        <dbReference type="ARBA" id="ARBA00023002"/>
    </source>
</evidence>
<dbReference type="OrthoDB" id="2310150at2759"/>
<dbReference type="Pfam" id="PF00248">
    <property type="entry name" value="Aldo_ket_red"/>
    <property type="match status" value="1"/>
</dbReference>
<dbReference type="InterPro" id="IPR050791">
    <property type="entry name" value="Aldo-Keto_reductase"/>
</dbReference>
<keyword evidence="4" id="KW-1185">Reference proteome</keyword>
<organism evidence="3 4">
    <name type="scientific">Fistulifera solaris</name>
    <name type="common">Oleaginous diatom</name>
    <dbReference type="NCBI Taxonomy" id="1519565"/>
    <lineage>
        <taxon>Eukaryota</taxon>
        <taxon>Sar</taxon>
        <taxon>Stramenopiles</taxon>
        <taxon>Ochrophyta</taxon>
        <taxon>Bacillariophyta</taxon>
        <taxon>Bacillariophyceae</taxon>
        <taxon>Bacillariophycidae</taxon>
        <taxon>Naviculales</taxon>
        <taxon>Naviculaceae</taxon>
        <taxon>Fistulifera</taxon>
    </lineage>
</organism>
<protein>
    <recommendedName>
        <fullName evidence="2">NADP-dependent oxidoreductase domain-containing protein</fullName>
    </recommendedName>
</protein>
<accession>A0A1Z5KPE2</accession>
<dbReference type="CDD" id="cd19093">
    <property type="entry name" value="AKR_AtPLR-like"/>
    <property type="match status" value="1"/>
</dbReference>